<dbReference type="GO" id="GO:0044818">
    <property type="term" value="P:mitotic G2/M transition checkpoint"/>
    <property type="evidence" value="ECO:0007669"/>
    <property type="project" value="TreeGrafter"/>
</dbReference>
<dbReference type="Proteomes" id="UP001345219">
    <property type="component" value="Chromosome 14"/>
</dbReference>
<dbReference type="SUPFAM" id="SSF50249">
    <property type="entry name" value="Nucleic acid-binding proteins"/>
    <property type="match status" value="1"/>
</dbReference>
<dbReference type="GO" id="GO:0005694">
    <property type="term" value="C:chromosome"/>
    <property type="evidence" value="ECO:0007669"/>
    <property type="project" value="UniProtKB-ARBA"/>
</dbReference>
<dbReference type="InterPro" id="IPR051231">
    <property type="entry name" value="SOSS-B"/>
</dbReference>
<dbReference type="PANTHER" id="PTHR13356:SF0">
    <property type="entry name" value="SOSS COMPLEX SUBUNIT B HOMOLOG"/>
    <property type="match status" value="1"/>
</dbReference>
<dbReference type="EMBL" id="JAXIOK010000002">
    <property type="protein sequence ID" value="KAK4777335.1"/>
    <property type="molecule type" value="Genomic_DNA"/>
</dbReference>
<dbReference type="AlphaFoldDB" id="A0AAN7QV93"/>
<name>A0AAN7QV93_9MYRT</name>
<accession>A0AAN7QV93</accession>
<evidence type="ECO:0000313" key="3">
    <source>
        <dbReference type="Proteomes" id="UP001345219"/>
    </source>
</evidence>
<dbReference type="GO" id="GO:0070876">
    <property type="term" value="C:SOSS complex"/>
    <property type="evidence" value="ECO:0007669"/>
    <property type="project" value="TreeGrafter"/>
</dbReference>
<dbReference type="Gene3D" id="2.40.50.140">
    <property type="entry name" value="Nucleic acid-binding proteins"/>
    <property type="match status" value="1"/>
</dbReference>
<proteinExistence type="predicted"/>
<dbReference type="GO" id="GO:0000724">
    <property type="term" value="P:double-strand break repair via homologous recombination"/>
    <property type="evidence" value="ECO:0007669"/>
    <property type="project" value="TreeGrafter"/>
</dbReference>
<evidence type="ECO:0000313" key="2">
    <source>
        <dbReference type="EMBL" id="KAK4777335.1"/>
    </source>
</evidence>
<keyword evidence="1" id="KW-0238">DNA-binding</keyword>
<organism evidence="2 3">
    <name type="scientific">Trapa incisa</name>
    <dbReference type="NCBI Taxonomy" id="236973"/>
    <lineage>
        <taxon>Eukaryota</taxon>
        <taxon>Viridiplantae</taxon>
        <taxon>Streptophyta</taxon>
        <taxon>Embryophyta</taxon>
        <taxon>Tracheophyta</taxon>
        <taxon>Spermatophyta</taxon>
        <taxon>Magnoliopsida</taxon>
        <taxon>eudicotyledons</taxon>
        <taxon>Gunneridae</taxon>
        <taxon>Pentapetalae</taxon>
        <taxon>rosids</taxon>
        <taxon>malvids</taxon>
        <taxon>Myrtales</taxon>
        <taxon>Lythraceae</taxon>
        <taxon>Trapa</taxon>
    </lineage>
</organism>
<gene>
    <name evidence="2" type="ORF">SAY87_017522</name>
</gene>
<evidence type="ECO:0008006" key="4">
    <source>
        <dbReference type="Google" id="ProtNLM"/>
    </source>
</evidence>
<sequence length="249" mass="27268">MHVSAPPLKSLDLASSVYAKFQLENNAAAMIHCSPSEVTIGENRPQQKLLVLLVFSSEKLLLVLCLISLLSPPTDHALLSSISSSKPSSLIEPDEVLCFCSSSTATHRFISKMLPLKDIAPAAQNNIDTQFILLEKGMVKLEGQVKTCLTLVADETAAAHFQLWGDECDAFNPGDILCLSKGIFSYNRNSLVLRAGKKGSIQKVGEFTMAYAETPNMSEIKWAPNPNNPRIYVQEAMISPYSRVFPPIK</sequence>
<evidence type="ECO:0000256" key="1">
    <source>
        <dbReference type="ARBA" id="ARBA00023125"/>
    </source>
</evidence>
<dbReference type="InterPro" id="IPR012340">
    <property type="entry name" value="NA-bd_OB-fold"/>
</dbReference>
<reference evidence="2 3" key="1">
    <citation type="journal article" date="2023" name="Hortic Res">
        <title>Pangenome of water caltrop reveals structural variations and asymmetric subgenome divergence after allopolyploidization.</title>
        <authorList>
            <person name="Zhang X."/>
            <person name="Chen Y."/>
            <person name="Wang L."/>
            <person name="Yuan Y."/>
            <person name="Fang M."/>
            <person name="Shi L."/>
            <person name="Lu R."/>
            <person name="Comes H.P."/>
            <person name="Ma Y."/>
            <person name="Chen Y."/>
            <person name="Huang G."/>
            <person name="Zhou Y."/>
            <person name="Zheng Z."/>
            <person name="Qiu Y."/>
        </authorList>
    </citation>
    <scope>NUCLEOTIDE SEQUENCE [LARGE SCALE GENOMIC DNA]</scope>
    <source>
        <tissue evidence="2">Roots</tissue>
    </source>
</reference>
<dbReference type="GO" id="GO:0010212">
    <property type="term" value="P:response to ionizing radiation"/>
    <property type="evidence" value="ECO:0007669"/>
    <property type="project" value="TreeGrafter"/>
</dbReference>
<dbReference type="PANTHER" id="PTHR13356">
    <property type="entry name" value="OB FOLD NUCLEIC ACID BINDING PROTEIN-RELATED"/>
    <property type="match status" value="1"/>
</dbReference>
<protein>
    <recommendedName>
        <fullName evidence="4">SOSS complex subunit B homolog</fullName>
    </recommendedName>
</protein>
<dbReference type="GO" id="GO:0003677">
    <property type="term" value="F:DNA binding"/>
    <property type="evidence" value="ECO:0007669"/>
    <property type="project" value="UniProtKB-KW"/>
</dbReference>
<keyword evidence="3" id="KW-1185">Reference proteome</keyword>
<comment type="caution">
    <text evidence="2">The sequence shown here is derived from an EMBL/GenBank/DDBJ whole genome shotgun (WGS) entry which is preliminary data.</text>
</comment>
<dbReference type="FunFam" id="2.40.50.140:FF:000072">
    <property type="entry name" value="SOSS complex subunit B2"/>
    <property type="match status" value="1"/>
</dbReference>